<keyword evidence="6" id="KW-0731">Sigma factor</keyword>
<evidence type="ECO:0000259" key="10">
    <source>
        <dbReference type="Pfam" id="PF04963"/>
    </source>
</evidence>
<reference evidence="11 12" key="1">
    <citation type="journal article" date="2012" name="ISME J.">
        <title>Nitrification expanded: discovery, physiology and genomics of a nitrite-oxidizing bacterium from the phylum Chloroflexi.</title>
        <authorList>
            <person name="Sorokin D.Y."/>
            <person name="Lucker S."/>
            <person name="Vejmelkova D."/>
            <person name="Kostrikina N.A."/>
            <person name="Kleerebezem R."/>
            <person name="Rijpstra W.I."/>
            <person name="Damste J.S."/>
            <person name="Le Paslier D."/>
            <person name="Muyzer G."/>
            <person name="Wagner M."/>
            <person name="van Loosdrecht M.C."/>
            <person name="Daims H."/>
        </authorList>
    </citation>
    <scope>NUCLEOTIDE SEQUENCE [LARGE SCALE GENOMIC DNA]</scope>
    <source>
        <strain evidence="12">none</strain>
    </source>
</reference>
<dbReference type="GO" id="GO:0006352">
    <property type="term" value="P:DNA-templated transcription initiation"/>
    <property type="evidence" value="ECO:0007669"/>
    <property type="project" value="InterPro"/>
</dbReference>
<keyword evidence="7" id="KW-0238">DNA-binding</keyword>
<dbReference type="InterPro" id="IPR000394">
    <property type="entry name" value="RNA_pol_sigma_54"/>
</dbReference>
<dbReference type="PANTHER" id="PTHR32248:SF4">
    <property type="entry name" value="RNA POLYMERASE SIGMA-54 FACTOR"/>
    <property type="match status" value="1"/>
</dbReference>
<evidence type="ECO:0000256" key="3">
    <source>
        <dbReference type="ARBA" id="ARBA00022679"/>
    </source>
</evidence>
<organism evidence="11 12">
    <name type="scientific">Nitrolancea hollandica Lb</name>
    <dbReference type="NCBI Taxonomy" id="1129897"/>
    <lineage>
        <taxon>Bacteria</taxon>
        <taxon>Pseudomonadati</taxon>
        <taxon>Thermomicrobiota</taxon>
        <taxon>Thermomicrobia</taxon>
        <taxon>Sphaerobacterales</taxon>
        <taxon>Sphaerobacterineae</taxon>
        <taxon>Sphaerobacteraceae</taxon>
        <taxon>Nitrolancea</taxon>
    </lineage>
</organism>
<accession>I4EJP0</accession>
<evidence type="ECO:0000256" key="1">
    <source>
        <dbReference type="ARBA" id="ARBA00008798"/>
    </source>
</evidence>
<dbReference type="GO" id="GO:0003677">
    <property type="term" value="F:DNA binding"/>
    <property type="evidence" value="ECO:0007669"/>
    <property type="project" value="UniProtKB-KW"/>
</dbReference>
<proteinExistence type="inferred from homology"/>
<dbReference type="InterPro" id="IPR007046">
    <property type="entry name" value="RNA_pol_sigma_54_core-bd"/>
</dbReference>
<dbReference type="Pfam" id="PF00309">
    <property type="entry name" value="Sigma54_AID"/>
    <property type="match status" value="1"/>
</dbReference>
<dbReference type="InterPro" id="IPR007634">
    <property type="entry name" value="RNA_pol_sigma_54_DNA-bd"/>
</dbReference>
<comment type="similarity">
    <text evidence="1">Belongs to the sigma-54 factor family.</text>
</comment>
<evidence type="ECO:0000256" key="4">
    <source>
        <dbReference type="ARBA" id="ARBA00022695"/>
    </source>
</evidence>
<dbReference type="RefSeq" id="WP_008479427.1">
    <property type="nucleotide sequence ID" value="NZ_CAGS01000354.1"/>
</dbReference>
<sequence length="473" mass="54392">MAGMDLGMDLSADMRVWISPSLIEANYILSLSRMELQEVIKQELDANPALEMEEKEICAVCGAVLEGTFCANCLINQQSQERQDEPFEDYPEQMYTSVPRERDDSDEFDPMTLVASEQSLPEMILSDVATLCMNGDLSLAQYLVNSLDERGFLVIDLDEVAWRFRTSRSEVERVVQNIQSVAPIGVAARDLQECLLLQIRYLRDIGVAVPDYVEPIVRDYLTEFGGHKFGYIAKQLGISTEQVEEARDFIRAHLNPYPLQSQEARYWKSPVKSPYVAPDVTVTLRDGELQVEVVDTRHFYLRMNPLYERIARELGRSRTRGDYSDSERQHIREFVGRAKLFISNINQRRETLYKISRCIVDLQEEFLRGSVRDLHPLTRAVVAQQVGVHESTVSRATANKFVMLPSRQVIPFSDFFTPSLSVKDIIKEMIQREHEPLTDRKICDLLSRRGIRIARRTVAKYRAELRILPSTMR</sequence>
<evidence type="ECO:0000256" key="5">
    <source>
        <dbReference type="ARBA" id="ARBA00023015"/>
    </source>
</evidence>
<dbReference type="PRINTS" id="PR00045">
    <property type="entry name" value="SIGMA54FCT"/>
</dbReference>
<dbReference type="NCBIfam" id="TIGR02395">
    <property type="entry name" value="rpoN_sigma"/>
    <property type="match status" value="1"/>
</dbReference>
<dbReference type="EMBL" id="CAGS01000354">
    <property type="protein sequence ID" value="CCF84902.1"/>
    <property type="molecule type" value="Genomic_DNA"/>
</dbReference>
<dbReference type="GO" id="GO:0000428">
    <property type="term" value="C:DNA-directed RNA polymerase complex"/>
    <property type="evidence" value="ECO:0007669"/>
    <property type="project" value="UniProtKB-KW"/>
</dbReference>
<evidence type="ECO:0000256" key="6">
    <source>
        <dbReference type="ARBA" id="ARBA00023082"/>
    </source>
</evidence>
<dbReference type="AlphaFoldDB" id="I4EJP0"/>
<dbReference type="Proteomes" id="UP000004221">
    <property type="component" value="Unassembled WGS sequence"/>
</dbReference>
<evidence type="ECO:0000313" key="11">
    <source>
        <dbReference type="EMBL" id="CCF84902.1"/>
    </source>
</evidence>
<comment type="caution">
    <text evidence="11">The sequence shown here is derived from an EMBL/GenBank/DDBJ whole genome shotgun (WGS) entry which is preliminary data.</text>
</comment>
<dbReference type="OrthoDB" id="9814402at2"/>
<evidence type="ECO:0000259" key="9">
    <source>
        <dbReference type="Pfam" id="PF04552"/>
    </source>
</evidence>
<evidence type="ECO:0000256" key="7">
    <source>
        <dbReference type="ARBA" id="ARBA00023125"/>
    </source>
</evidence>
<protein>
    <submittedName>
        <fullName evidence="11">RNA polymerase, sigma 54 subunit, RpoN</fullName>
    </submittedName>
</protein>
<feature type="domain" description="RNA polymerase sigma factor 54 DNA-binding" evidence="9">
    <location>
        <begin position="330"/>
        <end position="473"/>
    </location>
</feature>
<keyword evidence="5" id="KW-0805">Transcription regulation</keyword>
<evidence type="ECO:0000256" key="8">
    <source>
        <dbReference type="ARBA" id="ARBA00023163"/>
    </source>
</evidence>
<dbReference type="GO" id="GO:0016779">
    <property type="term" value="F:nucleotidyltransferase activity"/>
    <property type="evidence" value="ECO:0007669"/>
    <property type="project" value="UniProtKB-KW"/>
</dbReference>
<dbReference type="Pfam" id="PF04963">
    <property type="entry name" value="Sigma54_CBD"/>
    <property type="match status" value="1"/>
</dbReference>
<gene>
    <name evidence="11" type="ORF">NITHO_4170004</name>
</gene>
<keyword evidence="12" id="KW-1185">Reference proteome</keyword>
<dbReference type="Pfam" id="PF04552">
    <property type="entry name" value="Sigma54_DBD"/>
    <property type="match status" value="1"/>
</dbReference>
<keyword evidence="4" id="KW-0548">Nucleotidyltransferase</keyword>
<evidence type="ECO:0000256" key="2">
    <source>
        <dbReference type="ARBA" id="ARBA00022478"/>
    </source>
</evidence>
<feature type="domain" description="RNA polymerase sigma factor 54 core-binding" evidence="10">
    <location>
        <begin position="112"/>
        <end position="307"/>
    </location>
</feature>
<dbReference type="InterPro" id="IPR038709">
    <property type="entry name" value="RpoN_core-bd_sf"/>
</dbReference>
<dbReference type="PROSITE" id="PS00718">
    <property type="entry name" value="SIGMA54_2"/>
    <property type="match status" value="1"/>
</dbReference>
<dbReference type="Gene3D" id="1.10.10.1330">
    <property type="entry name" value="RNA polymerase sigma-54 factor, core-binding domain"/>
    <property type="match status" value="1"/>
</dbReference>
<evidence type="ECO:0000313" key="12">
    <source>
        <dbReference type="Proteomes" id="UP000004221"/>
    </source>
</evidence>
<dbReference type="PANTHER" id="PTHR32248">
    <property type="entry name" value="RNA POLYMERASE SIGMA-54 FACTOR"/>
    <property type="match status" value="1"/>
</dbReference>
<dbReference type="Gene3D" id="1.10.10.60">
    <property type="entry name" value="Homeodomain-like"/>
    <property type="match status" value="1"/>
</dbReference>
<keyword evidence="3" id="KW-0808">Transferase</keyword>
<dbReference type="GO" id="GO:0001216">
    <property type="term" value="F:DNA-binding transcription activator activity"/>
    <property type="evidence" value="ECO:0007669"/>
    <property type="project" value="InterPro"/>
</dbReference>
<dbReference type="GO" id="GO:0016987">
    <property type="term" value="F:sigma factor activity"/>
    <property type="evidence" value="ECO:0007669"/>
    <property type="project" value="UniProtKB-KW"/>
</dbReference>
<dbReference type="PIRSF" id="PIRSF000774">
    <property type="entry name" value="RpoN"/>
    <property type="match status" value="1"/>
</dbReference>
<keyword evidence="8" id="KW-0804">Transcription</keyword>
<name>I4EJP0_9BACT</name>
<keyword evidence="2" id="KW-0240">DNA-directed RNA polymerase</keyword>
<dbReference type="PROSITE" id="PS50044">
    <property type="entry name" value="SIGMA54_3"/>
    <property type="match status" value="1"/>
</dbReference>